<dbReference type="InterPro" id="IPR012334">
    <property type="entry name" value="Pectin_lyas_fold"/>
</dbReference>
<reference evidence="1" key="2">
    <citation type="submission" date="2020-09" db="EMBL/GenBank/DDBJ databases">
        <authorList>
            <person name="Sun Q."/>
            <person name="Zhou Y."/>
        </authorList>
    </citation>
    <scope>NUCLEOTIDE SEQUENCE</scope>
    <source>
        <strain evidence="1">CGMCC 1.12195</strain>
    </source>
</reference>
<name>A0A917I2U1_9SPHI</name>
<gene>
    <name evidence="1" type="ORF">GCM10007415_44930</name>
</gene>
<dbReference type="SUPFAM" id="SSF51126">
    <property type="entry name" value="Pectin lyase-like"/>
    <property type="match status" value="1"/>
</dbReference>
<evidence type="ECO:0000313" key="1">
    <source>
        <dbReference type="EMBL" id="GGH03730.1"/>
    </source>
</evidence>
<accession>A0A917I2U1</accession>
<keyword evidence="2" id="KW-1185">Reference proteome</keyword>
<proteinExistence type="predicted"/>
<evidence type="ECO:0000313" key="2">
    <source>
        <dbReference type="Proteomes" id="UP000660862"/>
    </source>
</evidence>
<sequence>MILQRMKAIGLVWATLLVAVATIANPTHRLGGLDRPAADHVDQEGWINLRSFGVLPSNTGTINRDNLQRAIDEASRDGGVLFLEPTAEGYEIASGVVLKENVSLRGGSPVSPRGSKHPDRAAPVGSLIKIVDDAHPFIAVQSATAIANLQFWYPEQTHANPDAIKPYPPTITLEKSGRVEGVTLSALTFYGEYETMDFRATAERHCELLLIRDCYGYPLSGKFITIDYCYDIPRILDCHVNPAIMRRFDRTYGKAMVDAVIRNQTYAYRIDHTDNAQLIDVFCFGTYGGILLGAESYGQLTNFNLDCVTIGIHKLGANTFNRNWMVAQGSIIANTGEDIQSIHPILVEGSGHLSLNNVEAFSGHNPALTTVGKSFGYLMVRDAKKLTISVVGARMANYVADTPILKVNSDDATIAVTASFDKDNRLVSGTF</sequence>
<organism evidence="1 2">
    <name type="scientific">Parapedobacter pyrenivorans</name>
    <dbReference type="NCBI Taxonomy" id="1305674"/>
    <lineage>
        <taxon>Bacteria</taxon>
        <taxon>Pseudomonadati</taxon>
        <taxon>Bacteroidota</taxon>
        <taxon>Sphingobacteriia</taxon>
        <taxon>Sphingobacteriales</taxon>
        <taxon>Sphingobacteriaceae</taxon>
        <taxon>Parapedobacter</taxon>
    </lineage>
</organism>
<protein>
    <recommendedName>
        <fullName evidence="3">Pectate lyase superfamily protein</fullName>
    </recommendedName>
</protein>
<comment type="caution">
    <text evidence="1">The sequence shown here is derived from an EMBL/GenBank/DDBJ whole genome shotgun (WGS) entry which is preliminary data.</text>
</comment>
<dbReference type="EMBL" id="BMER01000006">
    <property type="protein sequence ID" value="GGH03730.1"/>
    <property type="molecule type" value="Genomic_DNA"/>
</dbReference>
<dbReference type="InterPro" id="IPR011050">
    <property type="entry name" value="Pectin_lyase_fold/virulence"/>
</dbReference>
<evidence type="ECO:0008006" key="3">
    <source>
        <dbReference type="Google" id="ProtNLM"/>
    </source>
</evidence>
<dbReference type="RefSeq" id="WP_188508359.1">
    <property type="nucleotide sequence ID" value="NZ_BMER01000006.1"/>
</dbReference>
<dbReference type="Proteomes" id="UP000660862">
    <property type="component" value="Unassembled WGS sequence"/>
</dbReference>
<dbReference type="Gene3D" id="2.160.20.10">
    <property type="entry name" value="Single-stranded right-handed beta-helix, Pectin lyase-like"/>
    <property type="match status" value="1"/>
</dbReference>
<dbReference type="AlphaFoldDB" id="A0A917I2U1"/>
<reference evidence="1" key="1">
    <citation type="journal article" date="2014" name="Int. J. Syst. Evol. Microbiol.">
        <title>Complete genome sequence of Corynebacterium casei LMG S-19264T (=DSM 44701T), isolated from a smear-ripened cheese.</title>
        <authorList>
            <consortium name="US DOE Joint Genome Institute (JGI-PGF)"/>
            <person name="Walter F."/>
            <person name="Albersmeier A."/>
            <person name="Kalinowski J."/>
            <person name="Ruckert C."/>
        </authorList>
    </citation>
    <scope>NUCLEOTIDE SEQUENCE</scope>
    <source>
        <strain evidence="1">CGMCC 1.12195</strain>
    </source>
</reference>